<evidence type="ECO:0000256" key="5">
    <source>
        <dbReference type="ARBA" id="ARBA00022859"/>
    </source>
</evidence>
<evidence type="ECO:0000256" key="10">
    <source>
        <dbReference type="RuleBase" id="RU004439"/>
    </source>
</evidence>
<dbReference type="InterPro" id="IPR011161">
    <property type="entry name" value="MHC_I-like_Ag-recog"/>
</dbReference>
<dbReference type="FunFam" id="3.30.500.10:FF:000001">
    <property type="entry name" value="H-2 class I histocompatibility antigen, alpha chain"/>
    <property type="match status" value="1"/>
</dbReference>
<evidence type="ECO:0000256" key="9">
    <source>
        <dbReference type="ARBA" id="ARBA00023180"/>
    </source>
</evidence>
<dbReference type="GO" id="GO:0006955">
    <property type="term" value="P:immune response"/>
    <property type="evidence" value="ECO:0007669"/>
    <property type="project" value="TreeGrafter"/>
</dbReference>
<keyword evidence="8" id="KW-1015">Disulfide bond</keyword>
<evidence type="ECO:0000256" key="1">
    <source>
        <dbReference type="ARBA" id="ARBA00004479"/>
    </source>
</evidence>
<keyword evidence="9" id="KW-0325">Glycoprotein</keyword>
<dbReference type="InterPro" id="IPR001039">
    <property type="entry name" value="MHC_I_a_a1/a2"/>
</dbReference>
<protein>
    <recommendedName>
        <fullName evidence="11">Ig-like domain-containing protein</fullName>
    </recommendedName>
</protein>
<evidence type="ECO:0000256" key="7">
    <source>
        <dbReference type="ARBA" id="ARBA00023136"/>
    </source>
</evidence>
<dbReference type="PROSITE" id="PS50835">
    <property type="entry name" value="IG_LIKE"/>
    <property type="match status" value="1"/>
</dbReference>
<evidence type="ECO:0000313" key="13">
    <source>
        <dbReference type="Proteomes" id="UP000694390"/>
    </source>
</evidence>
<dbReference type="InterPro" id="IPR003006">
    <property type="entry name" value="Ig/MHC_CS"/>
</dbReference>
<keyword evidence="4" id="KW-0732">Signal</keyword>
<dbReference type="GO" id="GO:0005615">
    <property type="term" value="C:extracellular space"/>
    <property type="evidence" value="ECO:0007669"/>
    <property type="project" value="TreeGrafter"/>
</dbReference>
<name>A0A8C4YR32_9SAUR</name>
<organism evidence="12 13">
    <name type="scientific">Gopherus evgoodei</name>
    <name type="common">Goodes thornscrub tortoise</name>
    <dbReference type="NCBI Taxonomy" id="1825980"/>
    <lineage>
        <taxon>Eukaryota</taxon>
        <taxon>Metazoa</taxon>
        <taxon>Chordata</taxon>
        <taxon>Craniata</taxon>
        <taxon>Vertebrata</taxon>
        <taxon>Euteleostomi</taxon>
        <taxon>Archelosauria</taxon>
        <taxon>Testudinata</taxon>
        <taxon>Testudines</taxon>
        <taxon>Cryptodira</taxon>
        <taxon>Durocryptodira</taxon>
        <taxon>Testudinoidea</taxon>
        <taxon>Testudinidae</taxon>
        <taxon>Gopherus</taxon>
    </lineage>
</organism>
<evidence type="ECO:0000313" key="12">
    <source>
        <dbReference type="Ensembl" id="ENSGEVP00005029707.1"/>
    </source>
</evidence>
<keyword evidence="3" id="KW-0812">Transmembrane</keyword>
<sequence>ADPDSLRYFYTAVSEPGPGLPTFSIVGYVDDQLFVDYSSERRSAEPRAEWMARREGPQYWERQTQIAQGDQAGFRAGLDTLRGRYNQSGGFHTLQVMYGCELRGDGSKGGSFQYAYDGGDFISLDKDQETWVAADDGARITKGKWDADRSIAQRRKAYLEQECIEWLGKYLEYGKETLQRREITPHVHHTDRDGLTTLSCRVHGFYPRSVAVVWLKKGVAMPQETIQWGVVPSGDGTYQTRATIEIDPSSETNYTCCVEHPSLAQDLRVCTSPGGGVVVGSRGGGWGLWRWIRGSRMEELTGDATGLGLRAKVGAEGSMNGVGGEFCGEWAGWSQEGQGWGGLGVVGERCRGLRGIGQRGAALEQKEAKEVGPWGEQMGLQGRLGEQGPHSWVHSLWVRGGGSKGDCGAG</sequence>
<dbReference type="InterPro" id="IPR003597">
    <property type="entry name" value="Ig_C1-set"/>
</dbReference>
<dbReference type="PROSITE" id="PS00290">
    <property type="entry name" value="IG_MHC"/>
    <property type="match status" value="1"/>
</dbReference>
<dbReference type="GO" id="GO:0042612">
    <property type="term" value="C:MHC class I protein complex"/>
    <property type="evidence" value="ECO:0007669"/>
    <property type="project" value="UniProtKB-KW"/>
</dbReference>
<keyword evidence="2" id="KW-0490">MHC I</keyword>
<dbReference type="InterPro" id="IPR011162">
    <property type="entry name" value="MHC_I/II-like_Ag-recog"/>
</dbReference>
<dbReference type="PRINTS" id="PR01638">
    <property type="entry name" value="MHCCLASSI"/>
</dbReference>
<dbReference type="GO" id="GO:0009897">
    <property type="term" value="C:external side of plasma membrane"/>
    <property type="evidence" value="ECO:0007669"/>
    <property type="project" value="TreeGrafter"/>
</dbReference>
<dbReference type="SUPFAM" id="SSF54452">
    <property type="entry name" value="MHC antigen-recognition domain"/>
    <property type="match status" value="1"/>
</dbReference>
<dbReference type="InterPro" id="IPR007110">
    <property type="entry name" value="Ig-like_dom"/>
</dbReference>
<evidence type="ECO:0000256" key="4">
    <source>
        <dbReference type="ARBA" id="ARBA00022729"/>
    </source>
</evidence>
<dbReference type="Ensembl" id="ENSGEVT00005031194.1">
    <property type="protein sequence ID" value="ENSGEVP00005029707.1"/>
    <property type="gene ID" value="ENSGEVG00005020695.1"/>
</dbReference>
<dbReference type="GeneTree" id="ENSGT01120000271828"/>
<dbReference type="InterPro" id="IPR013783">
    <property type="entry name" value="Ig-like_fold"/>
</dbReference>
<dbReference type="SMART" id="SM00407">
    <property type="entry name" value="IGc1"/>
    <property type="match status" value="1"/>
</dbReference>
<dbReference type="Proteomes" id="UP000694390">
    <property type="component" value="Unassembled WGS sequence"/>
</dbReference>
<proteinExistence type="inferred from homology"/>
<dbReference type="GO" id="GO:0002474">
    <property type="term" value="P:antigen processing and presentation of peptide antigen via MHC class I"/>
    <property type="evidence" value="ECO:0007669"/>
    <property type="project" value="UniProtKB-KW"/>
</dbReference>
<dbReference type="InterPro" id="IPR050208">
    <property type="entry name" value="MHC_class-I_related"/>
</dbReference>
<dbReference type="PANTHER" id="PTHR16675">
    <property type="entry name" value="MHC CLASS I-RELATED"/>
    <property type="match status" value="1"/>
</dbReference>
<evidence type="ECO:0000256" key="2">
    <source>
        <dbReference type="ARBA" id="ARBA00022451"/>
    </source>
</evidence>
<feature type="domain" description="Ig-like" evidence="11">
    <location>
        <begin position="197"/>
        <end position="268"/>
    </location>
</feature>
<keyword evidence="13" id="KW-1185">Reference proteome</keyword>
<dbReference type="Gene3D" id="3.30.500.10">
    <property type="entry name" value="MHC class I-like antigen recognition-like"/>
    <property type="match status" value="1"/>
</dbReference>
<comment type="subcellular location">
    <subcellularLocation>
        <location evidence="1">Membrane</location>
        <topology evidence="1">Single-pass type I membrane protein</topology>
    </subcellularLocation>
</comment>
<evidence type="ECO:0000256" key="8">
    <source>
        <dbReference type="ARBA" id="ARBA00023157"/>
    </source>
</evidence>
<dbReference type="InterPro" id="IPR037055">
    <property type="entry name" value="MHC_I-like_Ag-recog_sf"/>
</dbReference>
<comment type="similarity">
    <text evidence="10">Belongs to the MHC class I family.</text>
</comment>
<accession>A0A8C4YR32</accession>
<dbReference type="Pfam" id="PF07654">
    <property type="entry name" value="C1-set"/>
    <property type="match status" value="1"/>
</dbReference>
<dbReference type="AlphaFoldDB" id="A0A8C4YR32"/>
<dbReference type="SUPFAM" id="SSF48726">
    <property type="entry name" value="Immunoglobulin"/>
    <property type="match status" value="1"/>
</dbReference>
<keyword evidence="7" id="KW-0472">Membrane</keyword>
<reference evidence="12" key="1">
    <citation type="submission" date="2025-08" db="UniProtKB">
        <authorList>
            <consortium name="Ensembl"/>
        </authorList>
    </citation>
    <scope>IDENTIFICATION</scope>
</reference>
<dbReference type="Pfam" id="PF00129">
    <property type="entry name" value="MHC_I"/>
    <property type="match status" value="1"/>
</dbReference>
<evidence type="ECO:0000259" key="11">
    <source>
        <dbReference type="PROSITE" id="PS50835"/>
    </source>
</evidence>
<dbReference type="FunFam" id="2.60.40.10:FF:000204">
    <property type="entry name" value="Major histocompatibility complex, class I-related protein"/>
    <property type="match status" value="1"/>
</dbReference>
<dbReference type="InterPro" id="IPR036179">
    <property type="entry name" value="Ig-like_dom_sf"/>
</dbReference>
<evidence type="ECO:0000256" key="3">
    <source>
        <dbReference type="ARBA" id="ARBA00022692"/>
    </source>
</evidence>
<reference evidence="12" key="2">
    <citation type="submission" date="2025-09" db="UniProtKB">
        <authorList>
            <consortium name="Ensembl"/>
        </authorList>
    </citation>
    <scope>IDENTIFICATION</scope>
</reference>
<evidence type="ECO:0000256" key="6">
    <source>
        <dbReference type="ARBA" id="ARBA00022989"/>
    </source>
</evidence>
<keyword evidence="5" id="KW-0391">Immunity</keyword>
<dbReference type="PANTHER" id="PTHR16675:SF242">
    <property type="entry name" value="MAJOR HISTOCOMPATIBILITY COMPLEX CLASS I-RELATED GENE PROTEIN"/>
    <property type="match status" value="1"/>
</dbReference>
<keyword evidence="6" id="KW-1133">Transmembrane helix</keyword>
<dbReference type="Gene3D" id="2.60.40.10">
    <property type="entry name" value="Immunoglobulins"/>
    <property type="match status" value="1"/>
</dbReference>